<feature type="compositionally biased region" description="Polar residues" evidence="1">
    <location>
        <begin position="68"/>
        <end position="77"/>
    </location>
</feature>
<name>A0ABR3PVY0_9TREE</name>
<feature type="region of interest" description="Disordered" evidence="1">
    <location>
        <begin position="51"/>
        <end position="79"/>
    </location>
</feature>
<dbReference type="Proteomes" id="UP001565368">
    <property type="component" value="Unassembled WGS sequence"/>
</dbReference>
<evidence type="ECO:0000313" key="3">
    <source>
        <dbReference type="Proteomes" id="UP001565368"/>
    </source>
</evidence>
<evidence type="ECO:0000313" key="2">
    <source>
        <dbReference type="EMBL" id="KAL1406564.1"/>
    </source>
</evidence>
<protein>
    <submittedName>
        <fullName evidence="2">Uncharacterized protein</fullName>
    </submittedName>
</protein>
<accession>A0ABR3PVY0</accession>
<organism evidence="2 3">
    <name type="scientific">Vanrija albida</name>
    <dbReference type="NCBI Taxonomy" id="181172"/>
    <lineage>
        <taxon>Eukaryota</taxon>
        <taxon>Fungi</taxon>
        <taxon>Dikarya</taxon>
        <taxon>Basidiomycota</taxon>
        <taxon>Agaricomycotina</taxon>
        <taxon>Tremellomycetes</taxon>
        <taxon>Trichosporonales</taxon>
        <taxon>Trichosporonaceae</taxon>
        <taxon>Vanrija</taxon>
    </lineage>
</organism>
<comment type="caution">
    <text evidence="2">The sequence shown here is derived from an EMBL/GenBank/DDBJ whole genome shotgun (WGS) entry which is preliminary data.</text>
</comment>
<keyword evidence="3" id="KW-1185">Reference proteome</keyword>
<reference evidence="2 3" key="1">
    <citation type="submission" date="2023-08" db="EMBL/GenBank/DDBJ databases">
        <title>Annotated Genome Sequence of Vanrija albida AlHP1.</title>
        <authorList>
            <person name="Herzog R."/>
        </authorList>
    </citation>
    <scope>NUCLEOTIDE SEQUENCE [LARGE SCALE GENOMIC DNA]</scope>
    <source>
        <strain evidence="2 3">AlHP1</strain>
    </source>
</reference>
<feature type="region of interest" description="Disordered" evidence="1">
    <location>
        <begin position="1"/>
        <end position="35"/>
    </location>
</feature>
<dbReference type="GeneID" id="95989313"/>
<gene>
    <name evidence="2" type="ORF">Q8F55_008270</name>
</gene>
<evidence type="ECO:0000256" key="1">
    <source>
        <dbReference type="SAM" id="MobiDB-lite"/>
    </source>
</evidence>
<feature type="compositionally biased region" description="Low complexity" evidence="1">
    <location>
        <begin position="8"/>
        <end position="23"/>
    </location>
</feature>
<proteinExistence type="predicted"/>
<dbReference type="EMBL" id="JBBXJM010000006">
    <property type="protein sequence ID" value="KAL1406564.1"/>
    <property type="molecule type" value="Genomic_DNA"/>
</dbReference>
<sequence>MPAREMRSTTAESASSATITAADTPRRARPLPLGPIKGTIAAIESPRRELYSPAPGASVRASVPPSPAQSTVLSATPSEVPEPAAPVLVFRADPRLETCFEALPEGAGEVRALFGV</sequence>
<dbReference type="RefSeq" id="XP_069206508.1">
    <property type="nucleotide sequence ID" value="XM_069356667.1"/>
</dbReference>